<dbReference type="Proteomes" id="UP000033881">
    <property type="component" value="Unassembled WGS sequence"/>
</dbReference>
<dbReference type="STRING" id="1618574.UT24_C0030G0001"/>
<accession>A0A0G0M420</accession>
<keyword evidence="1" id="KW-0175">Coiled coil</keyword>
<organism evidence="2 3">
    <name type="scientific">Candidatus Woesebacteria bacterium GW2011_GWB1_39_12</name>
    <dbReference type="NCBI Taxonomy" id="1618574"/>
    <lineage>
        <taxon>Bacteria</taxon>
        <taxon>Candidatus Woeseibacteriota</taxon>
    </lineage>
</organism>
<comment type="caution">
    <text evidence="2">The sequence shown here is derived from an EMBL/GenBank/DDBJ whole genome shotgun (WGS) entry which is preliminary data.</text>
</comment>
<evidence type="ECO:0000313" key="3">
    <source>
        <dbReference type="Proteomes" id="UP000033881"/>
    </source>
</evidence>
<evidence type="ECO:0000256" key="1">
    <source>
        <dbReference type="SAM" id="Coils"/>
    </source>
</evidence>
<dbReference type="AlphaFoldDB" id="A0A0G0M420"/>
<feature type="coiled-coil region" evidence="1">
    <location>
        <begin position="27"/>
        <end position="59"/>
    </location>
</feature>
<dbReference type="EMBL" id="LBWB01000030">
    <property type="protein sequence ID" value="KKQ98923.1"/>
    <property type="molecule type" value="Genomic_DNA"/>
</dbReference>
<feature type="non-terminal residue" evidence="2">
    <location>
        <position position="1"/>
    </location>
</feature>
<reference evidence="2 3" key="1">
    <citation type="journal article" date="2015" name="Nature">
        <title>rRNA introns, odd ribosomes, and small enigmatic genomes across a large radiation of phyla.</title>
        <authorList>
            <person name="Brown C.T."/>
            <person name="Hug L.A."/>
            <person name="Thomas B.C."/>
            <person name="Sharon I."/>
            <person name="Castelle C.J."/>
            <person name="Singh A."/>
            <person name="Wilkins M.J."/>
            <person name="Williams K.H."/>
            <person name="Banfield J.F."/>
        </authorList>
    </citation>
    <scope>NUCLEOTIDE SEQUENCE [LARGE SCALE GENOMIC DNA]</scope>
</reference>
<sequence>FAEPGQLSSDGQHRLPCEVSILARLMVQKTREYIIFAEAEKQRQEEEKQKRIIEAQETAISAICNIVQKRIVAKNEPDCSATNDIF</sequence>
<protein>
    <submittedName>
        <fullName evidence="2">Uncharacterized protein</fullName>
    </submittedName>
</protein>
<name>A0A0G0M420_9BACT</name>
<gene>
    <name evidence="2" type="ORF">UT24_C0030G0001</name>
</gene>
<evidence type="ECO:0000313" key="2">
    <source>
        <dbReference type="EMBL" id="KKQ98923.1"/>
    </source>
</evidence>
<proteinExistence type="predicted"/>